<dbReference type="InterPro" id="IPR011009">
    <property type="entry name" value="Kinase-like_dom_sf"/>
</dbReference>
<evidence type="ECO:0000313" key="3">
    <source>
        <dbReference type="EMBL" id="PIC27481.1"/>
    </source>
</evidence>
<evidence type="ECO:0000256" key="1">
    <source>
        <dbReference type="ARBA" id="ARBA00012513"/>
    </source>
</evidence>
<dbReference type="Pfam" id="PF00069">
    <property type="entry name" value="Pkinase"/>
    <property type="match status" value="1"/>
</dbReference>
<dbReference type="SUPFAM" id="SSF56112">
    <property type="entry name" value="Protein kinase-like (PK-like)"/>
    <property type="match status" value="1"/>
</dbReference>
<dbReference type="AlphaFoldDB" id="A0A2G5TK65"/>
<dbReference type="EC" id="2.7.11.1" evidence="1"/>
<dbReference type="OrthoDB" id="5979581at2759"/>
<dbReference type="GO" id="GO:0005524">
    <property type="term" value="F:ATP binding"/>
    <property type="evidence" value="ECO:0007669"/>
    <property type="project" value="InterPro"/>
</dbReference>
<evidence type="ECO:0000259" key="2">
    <source>
        <dbReference type="PROSITE" id="PS50011"/>
    </source>
</evidence>
<reference evidence="4" key="1">
    <citation type="submission" date="2017-10" db="EMBL/GenBank/DDBJ databases">
        <title>Rapid genome shrinkage in a self-fertile nematode reveals novel sperm competition proteins.</title>
        <authorList>
            <person name="Yin D."/>
            <person name="Schwarz E.M."/>
            <person name="Thomas C.G."/>
            <person name="Felde R.L."/>
            <person name="Korf I.F."/>
            <person name="Cutter A.D."/>
            <person name="Schartner C.M."/>
            <person name="Ralston E.J."/>
            <person name="Meyer B.J."/>
            <person name="Haag E.S."/>
        </authorList>
    </citation>
    <scope>NUCLEOTIDE SEQUENCE [LARGE SCALE GENOMIC DNA]</scope>
    <source>
        <strain evidence="4">JU1422</strain>
    </source>
</reference>
<dbReference type="PROSITE" id="PS50011">
    <property type="entry name" value="PROTEIN_KINASE_DOM"/>
    <property type="match status" value="1"/>
</dbReference>
<dbReference type="Gene3D" id="1.10.510.10">
    <property type="entry name" value="Transferase(Phosphotransferase) domain 1"/>
    <property type="match status" value="1"/>
</dbReference>
<name>A0A2G5TK65_9PELO</name>
<dbReference type="InterPro" id="IPR000719">
    <property type="entry name" value="Prot_kinase_dom"/>
</dbReference>
<dbReference type="STRING" id="1611254.A0A2G5TK65"/>
<dbReference type="GO" id="GO:0004674">
    <property type="term" value="F:protein serine/threonine kinase activity"/>
    <property type="evidence" value="ECO:0007669"/>
    <property type="project" value="UniProtKB-EC"/>
</dbReference>
<keyword evidence="4" id="KW-1185">Reference proteome</keyword>
<comment type="caution">
    <text evidence="3">The sequence shown here is derived from an EMBL/GenBank/DDBJ whole genome shotgun (WGS) entry which is preliminary data.</text>
</comment>
<proteinExistence type="predicted"/>
<dbReference type="PROSITE" id="PS00108">
    <property type="entry name" value="PROTEIN_KINASE_ST"/>
    <property type="match status" value="1"/>
</dbReference>
<dbReference type="InterPro" id="IPR050235">
    <property type="entry name" value="CK1_Ser-Thr_kinase"/>
</dbReference>
<dbReference type="PANTHER" id="PTHR11909">
    <property type="entry name" value="CASEIN KINASE-RELATED"/>
    <property type="match status" value="1"/>
</dbReference>
<gene>
    <name evidence="3" type="primary">Cnig_chr_V.g19726</name>
    <name evidence="3" type="ORF">B9Z55_019726</name>
</gene>
<accession>A0A2G5TK65</accession>
<dbReference type="SMART" id="SM00220">
    <property type="entry name" value="S_TKc"/>
    <property type="match status" value="1"/>
</dbReference>
<dbReference type="EMBL" id="PDUG01000005">
    <property type="protein sequence ID" value="PIC27481.1"/>
    <property type="molecule type" value="Genomic_DNA"/>
</dbReference>
<sequence>MAPAPQIIQLNNGDKVNRFTVFKKLGEGTFGAVYAVRDDNGGAEHALKAEFATEKIPLLKLELYVMQKLTQRGAKHMPTLIDKGKHDNFNYIVMKFLGKSLQDAKKTGPNSHLTLGSAIGASIQCLEALEELHWCGFLHRDVKPGNFCLGRPEVGELRKIFVLDFGLCRRYVNDQNVMLQPRRKAPYRGTPRYAPIASHNYMEHGRKDDVESWFYMLVDFTNAALPWKIATDIKEVGAIKKNARVEPGLSQMLAECPMEEYRVILNHIDSLTYFKAPDYGLLYTTLRTLMKTKNLQEYPYDWEAEYAANKN</sequence>
<organism evidence="3 4">
    <name type="scientific">Caenorhabditis nigoni</name>
    <dbReference type="NCBI Taxonomy" id="1611254"/>
    <lineage>
        <taxon>Eukaryota</taxon>
        <taxon>Metazoa</taxon>
        <taxon>Ecdysozoa</taxon>
        <taxon>Nematoda</taxon>
        <taxon>Chromadorea</taxon>
        <taxon>Rhabditida</taxon>
        <taxon>Rhabditina</taxon>
        <taxon>Rhabditomorpha</taxon>
        <taxon>Rhabditoidea</taxon>
        <taxon>Rhabditidae</taxon>
        <taxon>Peloderinae</taxon>
        <taxon>Caenorhabditis</taxon>
    </lineage>
</organism>
<dbReference type="InterPro" id="IPR008271">
    <property type="entry name" value="Ser/Thr_kinase_AS"/>
</dbReference>
<dbReference type="Proteomes" id="UP000230233">
    <property type="component" value="Chromosome V"/>
</dbReference>
<protein>
    <recommendedName>
        <fullName evidence="1">non-specific serine/threonine protein kinase</fullName>
        <ecNumber evidence="1">2.7.11.1</ecNumber>
    </recommendedName>
</protein>
<evidence type="ECO:0000313" key="4">
    <source>
        <dbReference type="Proteomes" id="UP000230233"/>
    </source>
</evidence>
<feature type="domain" description="Protein kinase" evidence="2">
    <location>
        <begin position="19"/>
        <end position="311"/>
    </location>
</feature>
<dbReference type="FunFam" id="1.10.510.10:FF:000854">
    <property type="entry name" value="Protein CBG12201"/>
    <property type="match status" value="1"/>
</dbReference>